<proteinExistence type="predicted"/>
<dbReference type="Proteomes" id="UP000249547">
    <property type="component" value="Unassembled WGS sequence"/>
</dbReference>
<sequence length="414" mass="47296">MKTNLVSCKMALVISLTILLIPFYTYSQKLPLALQIGDQLPANVLTYISSKLKLSSSKELDNKPLLLYFWNVHCSGCIAHMPQYDSLQKVMSEEIIILPITTDPEDRVQNARLKYKRMQSLTLQFLNADTLINKLIPVDVFPAYVWVNRKGRIISFSKQGSIESIKQFAKHEIAPKFIDSKEYSDSALQKNIIFQSTLATNPNTSAKQFILFNNHQQIIEINYLSNIKELYRFAYNNLSNTELAKDRVIVNELHGKDEDTHIDLTNYYYYQGKSQPKGSPLVLFREMIHTLNNFFGLTSRRVVSPVMCYVIKAPVKQLIKTSTDTPHFEYYVDSSMAWNYKLNKILNRVQSIFPGELPIVDESGYANGINVKFPNTEGIKGFITSLKAIGFTIEIEEKPIEIISLSPILIPTNE</sequence>
<dbReference type="RefSeq" id="WP_111597292.1">
    <property type="nucleotide sequence ID" value="NZ_QLLL01000003.1"/>
</dbReference>
<organism evidence="2 3">
    <name type="scientific">Chitinophaga skermanii</name>
    <dbReference type="NCBI Taxonomy" id="331697"/>
    <lineage>
        <taxon>Bacteria</taxon>
        <taxon>Pseudomonadati</taxon>
        <taxon>Bacteroidota</taxon>
        <taxon>Chitinophagia</taxon>
        <taxon>Chitinophagales</taxon>
        <taxon>Chitinophagaceae</taxon>
        <taxon>Chitinophaga</taxon>
    </lineage>
</organism>
<accession>A0A327QS22</accession>
<feature type="domain" description="Thioredoxin" evidence="1">
    <location>
        <begin position="34"/>
        <end position="174"/>
    </location>
</feature>
<dbReference type="InterPro" id="IPR013766">
    <property type="entry name" value="Thioredoxin_domain"/>
</dbReference>
<keyword evidence="2" id="KW-0413">Isomerase</keyword>
<evidence type="ECO:0000313" key="2">
    <source>
        <dbReference type="EMBL" id="RAJ06695.1"/>
    </source>
</evidence>
<dbReference type="PROSITE" id="PS51352">
    <property type="entry name" value="THIOREDOXIN_2"/>
    <property type="match status" value="1"/>
</dbReference>
<dbReference type="AlphaFoldDB" id="A0A327QS22"/>
<dbReference type="InterPro" id="IPR036249">
    <property type="entry name" value="Thioredoxin-like_sf"/>
</dbReference>
<comment type="caution">
    <text evidence="2">The sequence shown here is derived from an EMBL/GenBank/DDBJ whole genome shotgun (WGS) entry which is preliminary data.</text>
</comment>
<evidence type="ECO:0000259" key="1">
    <source>
        <dbReference type="PROSITE" id="PS51352"/>
    </source>
</evidence>
<dbReference type="SUPFAM" id="SSF52833">
    <property type="entry name" value="Thioredoxin-like"/>
    <property type="match status" value="1"/>
</dbReference>
<keyword evidence="3" id="KW-1185">Reference proteome</keyword>
<protein>
    <submittedName>
        <fullName evidence="2">Thiol-disulfide isomerase/thioredoxin</fullName>
    </submittedName>
</protein>
<name>A0A327QS22_9BACT</name>
<dbReference type="EMBL" id="QLLL01000003">
    <property type="protein sequence ID" value="RAJ06695.1"/>
    <property type="molecule type" value="Genomic_DNA"/>
</dbReference>
<dbReference type="OrthoDB" id="793244at2"/>
<gene>
    <name evidence="2" type="ORF">LX64_01822</name>
</gene>
<dbReference type="GO" id="GO:0016853">
    <property type="term" value="F:isomerase activity"/>
    <property type="evidence" value="ECO:0007669"/>
    <property type="project" value="UniProtKB-KW"/>
</dbReference>
<reference evidence="2 3" key="1">
    <citation type="submission" date="2018-06" db="EMBL/GenBank/DDBJ databases">
        <title>Genomic Encyclopedia of Archaeal and Bacterial Type Strains, Phase II (KMG-II): from individual species to whole genera.</title>
        <authorList>
            <person name="Goeker M."/>
        </authorList>
    </citation>
    <scope>NUCLEOTIDE SEQUENCE [LARGE SCALE GENOMIC DNA]</scope>
    <source>
        <strain evidence="2 3">DSM 23857</strain>
    </source>
</reference>
<dbReference type="Gene3D" id="3.40.30.10">
    <property type="entry name" value="Glutaredoxin"/>
    <property type="match status" value="1"/>
</dbReference>
<evidence type="ECO:0000313" key="3">
    <source>
        <dbReference type="Proteomes" id="UP000249547"/>
    </source>
</evidence>